<keyword evidence="15" id="KW-1185">Reference proteome</keyword>
<dbReference type="OrthoDB" id="227596at2"/>
<dbReference type="GO" id="GO:0000155">
    <property type="term" value="F:phosphorelay sensor kinase activity"/>
    <property type="evidence" value="ECO:0007669"/>
    <property type="project" value="InterPro"/>
</dbReference>
<sequence>MKRPANADGGWGKDWLPGRLGTGPKVVRDNGASNGSRTSYGLDVPEAMPDAGGSGGWVWRGLRAGPSVVRRDGAHRGTPVVSSLAVAVVQLTGSRFAGMHQTGRTPLDAVGWLLLMAGPVFLVLRHRVPALVVHAVAAVSLAYFTLGYPYGPFVLSFVVAFASAVFRGRRRHAWIAAGAAYLGALVVRQWLYPWLPPPGDTAPGWGMEYGVAAWLLVIAAGTELLKVRREQFERARRERAEAERRRADEERLRIARELHDVIAHSLSVINVQAGVGLALIDERPEQARTALTTIKAASKEALGEVRQVLATLRAPGAAPRAPAPGLDRLPELLQQARTAGLRAEVEVTGTAPGLPPNTDLAAFRIVQEALTNIVRHSRSRTARIGIHHEPGVLRLRIDDEGPAASQDESDGGNGLVGMRERAAALGGTVQAGTRADGGFRVTATLPVSPDPAPPAGQPDGPTRPDPDLDPPNRDKGARIPPATSGGRSAAATGPRPAGAGPGPVPGEGIDGNEDRGEDGEEERG</sequence>
<dbReference type="GO" id="GO:0046983">
    <property type="term" value="F:protein dimerization activity"/>
    <property type="evidence" value="ECO:0007669"/>
    <property type="project" value="InterPro"/>
</dbReference>
<feature type="domain" description="Signal transduction histidine kinase subgroup 3 dimerisation and phosphoacceptor" evidence="13">
    <location>
        <begin position="250"/>
        <end position="316"/>
    </location>
</feature>
<reference evidence="15" key="1">
    <citation type="submission" date="2011-12" db="EMBL/GenBank/DDBJ databases">
        <title>Complete genome sequence of Streptomyces cattleya strain DSM 46488.</title>
        <authorList>
            <person name="Ou H.-Y."/>
            <person name="Li P."/>
            <person name="Zhao C."/>
            <person name="O'Hagan D."/>
            <person name="Deng Z."/>
        </authorList>
    </citation>
    <scope>NUCLEOTIDE SEQUENCE [LARGE SCALE GENOMIC DNA]</scope>
    <source>
        <strain evidence="15">ATCC 35852 / DSM 46488 / JCM 4925 / NBRC 14057 / NRRL 8057</strain>
    </source>
</reference>
<keyword evidence="11" id="KW-1133">Transmembrane helix</keyword>
<feature type="domain" description="Histidine kinase/HSP90-like ATPase" evidence="12">
    <location>
        <begin position="362"/>
        <end position="448"/>
    </location>
</feature>
<evidence type="ECO:0000256" key="1">
    <source>
        <dbReference type="ARBA" id="ARBA00000085"/>
    </source>
</evidence>
<dbReference type="InterPro" id="IPR003594">
    <property type="entry name" value="HATPase_dom"/>
</dbReference>
<keyword evidence="8" id="KW-0902">Two-component regulatory system</keyword>
<evidence type="ECO:0000256" key="5">
    <source>
        <dbReference type="ARBA" id="ARBA00022741"/>
    </source>
</evidence>
<evidence type="ECO:0000256" key="9">
    <source>
        <dbReference type="SAM" id="Coils"/>
    </source>
</evidence>
<dbReference type="GO" id="GO:0005524">
    <property type="term" value="F:ATP binding"/>
    <property type="evidence" value="ECO:0007669"/>
    <property type="project" value="UniProtKB-KW"/>
</dbReference>
<keyword evidence="11" id="KW-0472">Membrane</keyword>
<evidence type="ECO:0000256" key="10">
    <source>
        <dbReference type="SAM" id="MobiDB-lite"/>
    </source>
</evidence>
<evidence type="ECO:0000256" key="2">
    <source>
        <dbReference type="ARBA" id="ARBA00012438"/>
    </source>
</evidence>
<evidence type="ECO:0000259" key="13">
    <source>
        <dbReference type="Pfam" id="PF07730"/>
    </source>
</evidence>
<feature type="compositionally biased region" description="Low complexity" evidence="10">
    <location>
        <begin position="480"/>
        <end position="498"/>
    </location>
</feature>
<feature type="coiled-coil region" evidence="9">
    <location>
        <begin position="225"/>
        <end position="257"/>
    </location>
</feature>
<keyword evidence="6 14" id="KW-0418">Kinase</keyword>
<keyword evidence="7" id="KW-0067">ATP-binding</keyword>
<feature type="compositionally biased region" description="Basic and acidic residues" evidence="10">
    <location>
        <begin position="462"/>
        <end position="477"/>
    </location>
</feature>
<evidence type="ECO:0000259" key="12">
    <source>
        <dbReference type="Pfam" id="PF02518"/>
    </source>
</evidence>
<dbReference type="PATRIC" id="fig|1003195.11.peg.2392"/>
<evidence type="ECO:0000256" key="8">
    <source>
        <dbReference type="ARBA" id="ARBA00023012"/>
    </source>
</evidence>
<keyword evidence="3" id="KW-0597">Phosphoprotein</keyword>
<feature type="transmembrane region" description="Helical" evidence="11">
    <location>
        <begin position="148"/>
        <end position="166"/>
    </location>
</feature>
<dbReference type="AlphaFoldDB" id="F8JV82"/>
<dbReference type="Pfam" id="PF02518">
    <property type="entry name" value="HATPase_c"/>
    <property type="match status" value="1"/>
</dbReference>
<dbReference type="SUPFAM" id="SSF55874">
    <property type="entry name" value="ATPase domain of HSP90 chaperone/DNA topoisomerase II/histidine kinase"/>
    <property type="match status" value="1"/>
</dbReference>
<dbReference type="EC" id="2.7.13.3" evidence="2"/>
<feature type="region of interest" description="Disordered" evidence="10">
    <location>
        <begin position="441"/>
        <end position="524"/>
    </location>
</feature>
<feature type="transmembrane region" description="Helical" evidence="11">
    <location>
        <begin position="173"/>
        <end position="191"/>
    </location>
</feature>
<dbReference type="Gene3D" id="1.20.5.1930">
    <property type="match status" value="1"/>
</dbReference>
<dbReference type="Gene3D" id="3.30.565.10">
    <property type="entry name" value="Histidine kinase-like ATPase, C-terminal domain"/>
    <property type="match status" value="1"/>
</dbReference>
<protein>
    <recommendedName>
        <fullName evidence="2">histidine kinase</fullName>
        <ecNumber evidence="2">2.7.13.3</ecNumber>
    </recommendedName>
</protein>
<evidence type="ECO:0000256" key="4">
    <source>
        <dbReference type="ARBA" id="ARBA00022679"/>
    </source>
</evidence>
<dbReference type="HOGENOM" id="CLU_000445_20_1_11"/>
<dbReference type="KEGG" id="scy:SCATT_07970"/>
<evidence type="ECO:0000256" key="3">
    <source>
        <dbReference type="ARBA" id="ARBA00022553"/>
    </source>
</evidence>
<gene>
    <name evidence="14" type="ordered locus">SCATT_07970</name>
</gene>
<name>F8JV82_STREN</name>
<dbReference type="EMBL" id="CP003219">
    <property type="protein sequence ID" value="AEW93168.1"/>
    <property type="molecule type" value="Genomic_DNA"/>
</dbReference>
<dbReference type="Pfam" id="PF07730">
    <property type="entry name" value="HisKA_3"/>
    <property type="match status" value="1"/>
</dbReference>
<dbReference type="InterPro" id="IPR050482">
    <property type="entry name" value="Sensor_HK_TwoCompSys"/>
</dbReference>
<evidence type="ECO:0000256" key="7">
    <source>
        <dbReference type="ARBA" id="ARBA00022840"/>
    </source>
</evidence>
<dbReference type="GO" id="GO:0016020">
    <property type="term" value="C:membrane"/>
    <property type="evidence" value="ECO:0007669"/>
    <property type="project" value="InterPro"/>
</dbReference>
<keyword evidence="9" id="KW-0175">Coiled coil</keyword>
<evidence type="ECO:0000256" key="11">
    <source>
        <dbReference type="SAM" id="Phobius"/>
    </source>
</evidence>
<feature type="compositionally biased region" description="Acidic residues" evidence="10">
    <location>
        <begin position="515"/>
        <end position="524"/>
    </location>
</feature>
<feature type="transmembrane region" description="Helical" evidence="11">
    <location>
        <begin position="211"/>
        <end position="227"/>
    </location>
</feature>
<dbReference type="CDD" id="cd16917">
    <property type="entry name" value="HATPase_UhpB-NarQ-NarX-like"/>
    <property type="match status" value="1"/>
</dbReference>
<feature type="transmembrane region" description="Helical" evidence="11">
    <location>
        <begin position="109"/>
        <end position="128"/>
    </location>
</feature>
<dbReference type="KEGG" id="sct:SCAT_0794"/>
<feature type="region of interest" description="Disordered" evidence="10">
    <location>
        <begin position="1"/>
        <end position="45"/>
    </location>
</feature>
<organism evidence="14 15">
    <name type="scientific">Streptantibioticus cattleyicolor (strain ATCC 35852 / DSM 46488 / JCM 4925 / NBRC 14057 / NRRL 8057)</name>
    <name type="common">Streptomyces cattleya</name>
    <dbReference type="NCBI Taxonomy" id="1003195"/>
    <lineage>
        <taxon>Bacteria</taxon>
        <taxon>Bacillati</taxon>
        <taxon>Actinomycetota</taxon>
        <taxon>Actinomycetes</taxon>
        <taxon>Kitasatosporales</taxon>
        <taxon>Streptomycetaceae</taxon>
        <taxon>Streptantibioticus</taxon>
    </lineage>
</organism>
<proteinExistence type="predicted"/>
<dbReference type="InterPro" id="IPR036890">
    <property type="entry name" value="HATPase_C_sf"/>
</dbReference>
<keyword evidence="4" id="KW-0808">Transferase</keyword>
<dbReference type="STRING" id="1003195.SCATT_07970"/>
<dbReference type="PANTHER" id="PTHR24421:SF10">
    <property type="entry name" value="NITRATE_NITRITE SENSOR PROTEIN NARQ"/>
    <property type="match status" value="1"/>
</dbReference>
<evidence type="ECO:0000256" key="6">
    <source>
        <dbReference type="ARBA" id="ARBA00022777"/>
    </source>
</evidence>
<comment type="catalytic activity">
    <reaction evidence="1">
        <text>ATP + protein L-histidine = ADP + protein N-phospho-L-histidine.</text>
        <dbReference type="EC" id="2.7.13.3"/>
    </reaction>
</comment>
<dbReference type="PANTHER" id="PTHR24421">
    <property type="entry name" value="NITRATE/NITRITE SENSOR PROTEIN NARX-RELATED"/>
    <property type="match status" value="1"/>
</dbReference>
<evidence type="ECO:0000313" key="15">
    <source>
        <dbReference type="Proteomes" id="UP000007842"/>
    </source>
</evidence>
<accession>F8JV82</accession>
<accession>G8WYY2</accession>
<dbReference type="Proteomes" id="UP000007842">
    <property type="component" value="Chromosome"/>
</dbReference>
<keyword evidence="11" id="KW-0812">Transmembrane</keyword>
<evidence type="ECO:0000313" key="14">
    <source>
        <dbReference type="EMBL" id="AEW93168.1"/>
    </source>
</evidence>
<keyword evidence="5" id="KW-0547">Nucleotide-binding</keyword>
<dbReference type="RefSeq" id="WP_014141564.1">
    <property type="nucleotide sequence ID" value="NC_016111.1"/>
</dbReference>
<dbReference type="eggNOG" id="COG4585">
    <property type="taxonomic scope" value="Bacteria"/>
</dbReference>
<dbReference type="InterPro" id="IPR011712">
    <property type="entry name" value="Sig_transdc_His_kin_sub3_dim/P"/>
</dbReference>